<gene>
    <name evidence="2" type="ORF">JF290_04105</name>
</gene>
<keyword evidence="3" id="KW-1185">Reference proteome</keyword>
<protein>
    <recommendedName>
        <fullName evidence="4">DUF1795 domain-containing protein</fullName>
    </recommendedName>
</protein>
<evidence type="ECO:0000313" key="3">
    <source>
        <dbReference type="Proteomes" id="UP000619079"/>
    </source>
</evidence>
<feature type="signal peptide" evidence="1">
    <location>
        <begin position="1"/>
        <end position="25"/>
    </location>
</feature>
<feature type="chain" id="PRO_5035207865" description="DUF1795 domain-containing protein" evidence="1">
    <location>
        <begin position="26"/>
        <end position="186"/>
    </location>
</feature>
<dbReference type="EMBL" id="JAELVR010000002">
    <property type="protein sequence ID" value="MBJ6370700.1"/>
    <property type="molecule type" value="Genomic_DNA"/>
</dbReference>
<keyword evidence="1" id="KW-0732">Signal</keyword>
<proteinExistence type="predicted"/>
<accession>A0A8J7J2T8</accession>
<comment type="caution">
    <text evidence="2">The sequence shown here is derived from an EMBL/GenBank/DDBJ whole genome shotgun (WGS) entry which is preliminary data.</text>
</comment>
<evidence type="ECO:0008006" key="4">
    <source>
        <dbReference type="Google" id="ProtNLM"/>
    </source>
</evidence>
<organism evidence="2 3">
    <name type="scientific">Sedimentitalea arenosa</name>
    <dbReference type="NCBI Taxonomy" id="2798803"/>
    <lineage>
        <taxon>Bacteria</taxon>
        <taxon>Pseudomonadati</taxon>
        <taxon>Pseudomonadota</taxon>
        <taxon>Alphaproteobacteria</taxon>
        <taxon>Rhodobacterales</taxon>
        <taxon>Paracoccaceae</taxon>
        <taxon>Sedimentitalea</taxon>
    </lineage>
</organism>
<dbReference type="Proteomes" id="UP000619079">
    <property type="component" value="Unassembled WGS sequence"/>
</dbReference>
<evidence type="ECO:0000313" key="2">
    <source>
        <dbReference type="EMBL" id="MBJ6370700.1"/>
    </source>
</evidence>
<evidence type="ECO:0000256" key="1">
    <source>
        <dbReference type="SAM" id="SignalP"/>
    </source>
</evidence>
<sequence>MPHSRLSLKSALATAALLLAPVAQADTPLTYTDNGKALFSLSVPDFWTVHVGGPRDLADPETGESRFVSRVIGLQPQTDPRLWVGLVSPFGVRDFAGVQKYLSEIGPFLVKDAVVEDLTRKTIAGRDARTLTGKGRRDGKTVHFTAVAIDLPANRMAVAVVVMEAGLDQASLADVNRMFASFRAGR</sequence>
<reference evidence="2" key="1">
    <citation type="submission" date="2020-12" db="EMBL/GenBank/DDBJ databases">
        <title>Sedimentitalea sp. nov., isolated from sand in Incheon.</title>
        <authorList>
            <person name="Kim W."/>
        </authorList>
    </citation>
    <scope>NUCLEOTIDE SEQUENCE</scope>
    <source>
        <strain evidence="2">CAU 1593</strain>
    </source>
</reference>
<name>A0A8J7J2T8_9RHOB</name>
<dbReference type="RefSeq" id="WP_199023473.1">
    <property type="nucleotide sequence ID" value="NZ_JAELVR010000002.1"/>
</dbReference>
<dbReference type="AlphaFoldDB" id="A0A8J7J2T8"/>